<dbReference type="Gene3D" id="2.60.40.1660">
    <property type="entry name" value="Na, k-atpase alpha subunit"/>
    <property type="match status" value="1"/>
</dbReference>
<dbReference type="GO" id="GO:0006813">
    <property type="term" value="P:potassium ion transport"/>
    <property type="evidence" value="ECO:0007669"/>
    <property type="project" value="InterPro"/>
</dbReference>
<keyword evidence="8" id="KW-1185">Reference proteome</keyword>
<evidence type="ECO:0000256" key="7">
    <source>
        <dbReference type="SAM" id="MobiDB-lite"/>
    </source>
</evidence>
<evidence type="ECO:0000256" key="1">
    <source>
        <dbReference type="ARBA" id="ARBA00004606"/>
    </source>
</evidence>
<keyword evidence="3" id="KW-0812">Transmembrane</keyword>
<organism evidence="8 9">
    <name type="scientific">Macrostomum lignano</name>
    <dbReference type="NCBI Taxonomy" id="282301"/>
    <lineage>
        <taxon>Eukaryota</taxon>
        <taxon>Metazoa</taxon>
        <taxon>Spiralia</taxon>
        <taxon>Lophotrochozoa</taxon>
        <taxon>Platyhelminthes</taxon>
        <taxon>Rhabditophora</taxon>
        <taxon>Macrostomorpha</taxon>
        <taxon>Macrostomida</taxon>
        <taxon>Macrostomidae</taxon>
        <taxon>Macrostomum</taxon>
    </lineage>
</organism>
<evidence type="ECO:0000256" key="3">
    <source>
        <dbReference type="ARBA" id="ARBA00022692"/>
    </source>
</evidence>
<feature type="compositionally biased region" description="Polar residues" evidence="7">
    <location>
        <begin position="88"/>
        <end position="102"/>
    </location>
</feature>
<sequence>MLTGEQSLIRMNPGLGMRPMPDVERTLINVNASDQKNLDRLVGNLDQLVNSYSSVNKSLEDPNMEYANCKTWRMLRPQPDFDPKKKSAASTPVSTGQLHLSQ</sequence>
<comment type="subcellular location">
    <subcellularLocation>
        <location evidence="1">Membrane</location>
        <topology evidence="1">Single-pass type II membrane protein</topology>
    </subcellularLocation>
</comment>
<evidence type="ECO:0000256" key="5">
    <source>
        <dbReference type="ARBA" id="ARBA00022989"/>
    </source>
</evidence>
<evidence type="ECO:0000313" key="8">
    <source>
        <dbReference type="Proteomes" id="UP000095280"/>
    </source>
</evidence>
<dbReference type="InterPro" id="IPR000402">
    <property type="entry name" value="Na/K_ATPase_sub_beta"/>
</dbReference>
<keyword evidence="6" id="KW-0472">Membrane</keyword>
<accession>A0A1I8FMX2</accession>
<dbReference type="WBParaSite" id="maker-unitig_41299-snap-gene-0.1-mRNA-1">
    <property type="protein sequence ID" value="maker-unitig_41299-snap-gene-0.1-mRNA-1"/>
    <property type="gene ID" value="maker-unitig_41299-snap-gene-0.1"/>
</dbReference>
<dbReference type="Proteomes" id="UP000095280">
    <property type="component" value="Unplaced"/>
</dbReference>
<reference evidence="9" key="1">
    <citation type="submission" date="2016-11" db="UniProtKB">
        <authorList>
            <consortium name="WormBaseParasite"/>
        </authorList>
    </citation>
    <scope>IDENTIFICATION</scope>
</reference>
<dbReference type="GO" id="GO:0006814">
    <property type="term" value="P:sodium ion transport"/>
    <property type="evidence" value="ECO:0007669"/>
    <property type="project" value="InterPro"/>
</dbReference>
<name>A0A1I8FMX2_9PLAT</name>
<evidence type="ECO:0000256" key="6">
    <source>
        <dbReference type="ARBA" id="ARBA00023136"/>
    </source>
</evidence>
<comment type="similarity">
    <text evidence="2">Belongs to the X(+)/potassium ATPases subunit beta family.</text>
</comment>
<protein>
    <submittedName>
        <fullName evidence="9">DUF3135 domain-containing protein</fullName>
    </submittedName>
</protein>
<dbReference type="Pfam" id="PF00287">
    <property type="entry name" value="Na_K-ATPase"/>
    <property type="match status" value="1"/>
</dbReference>
<dbReference type="InterPro" id="IPR038702">
    <property type="entry name" value="Na/K_ATPase_sub_beta_sf"/>
</dbReference>
<evidence type="ECO:0000256" key="4">
    <source>
        <dbReference type="ARBA" id="ARBA00022968"/>
    </source>
</evidence>
<feature type="region of interest" description="Disordered" evidence="7">
    <location>
        <begin position="76"/>
        <end position="102"/>
    </location>
</feature>
<dbReference type="AlphaFoldDB" id="A0A1I8FMX2"/>
<evidence type="ECO:0000313" key="9">
    <source>
        <dbReference type="WBParaSite" id="maker-unitig_41299-snap-gene-0.1-mRNA-1"/>
    </source>
</evidence>
<keyword evidence="4" id="KW-0735">Signal-anchor</keyword>
<dbReference type="GO" id="GO:0005890">
    <property type="term" value="C:sodium:potassium-exchanging ATPase complex"/>
    <property type="evidence" value="ECO:0007669"/>
    <property type="project" value="InterPro"/>
</dbReference>
<evidence type="ECO:0000256" key="2">
    <source>
        <dbReference type="ARBA" id="ARBA00005876"/>
    </source>
</evidence>
<proteinExistence type="inferred from homology"/>
<keyword evidence="5" id="KW-1133">Transmembrane helix</keyword>
<feature type="region of interest" description="Disordered" evidence="7">
    <location>
        <begin position="1"/>
        <end position="20"/>
    </location>
</feature>